<name>A0AAV1HX19_9CHLO</name>
<comment type="caution">
    <text evidence="2">The sequence shown here is derived from an EMBL/GenBank/DDBJ whole genome shotgun (WGS) entry which is preliminary data.</text>
</comment>
<feature type="compositionally biased region" description="Basic residues" evidence="1">
    <location>
        <begin position="1"/>
        <end position="13"/>
    </location>
</feature>
<evidence type="ECO:0000313" key="2">
    <source>
        <dbReference type="EMBL" id="CAK0756966.1"/>
    </source>
</evidence>
<gene>
    <name evidence="2" type="ORF">CVIRNUC_002499</name>
</gene>
<dbReference type="SUPFAM" id="SSF117281">
    <property type="entry name" value="Kelch motif"/>
    <property type="match status" value="1"/>
</dbReference>
<sequence>MGSGRDKRKKAKGKAPGQGEQKTTKKTEKNEDKAERRAAKILEAREDDLDALLKQFKLQDKKAKAVEVQHNVDQPSARLFASFTPIPGANNSSSILLFGGEYFDGKSDKMRVYNDLYVYHPEKGSWSQIRSPSGPTPRSAHQAVVHKKYLYLFGGELTSPNQEKFKHYKDLWRLNLEDWSWEQLPGKGGPSARSGHRMLVHKDHIILFGGFHDGGKVTEYYNDVWIYNIDKLEWRSVGKQGASGPSPRGGCQLALHGDRLYLYSGHTVTVDKEDRSESDTVHDDLWSIDLNTFAWERLKKTGMAPTKRASFGMVAHRDRAYLFGGVTDMAGAGDKLYSELHDELFQLDLASQRWRPVAMKLKTPRKKDDASAESANTGADASNAPASIEQAGVLRPDLQKYLSKGGLDTNSAVYRAVVRIQSRYRGFAVRRAFQTYKLGGKMSELLYSPAAYGIDLSSKDMPKPRARANPMMAVCGNTLWLLGGVVEVAHTDVTLDDIWSLDLIKLNGWQCVKENTAGEDTFKDEEGWETDDSANEAEGQDEESDI</sequence>
<keyword evidence="3" id="KW-1185">Reference proteome</keyword>
<feature type="region of interest" description="Disordered" evidence="1">
    <location>
        <begin position="1"/>
        <end position="39"/>
    </location>
</feature>
<dbReference type="InterPro" id="IPR015915">
    <property type="entry name" value="Kelch-typ_b-propeller"/>
</dbReference>
<accession>A0AAV1HX19</accession>
<feature type="compositionally biased region" description="Acidic residues" evidence="1">
    <location>
        <begin position="526"/>
        <end position="546"/>
    </location>
</feature>
<dbReference type="PANTHER" id="PTHR46063:SF1">
    <property type="entry name" value="KELCH DOMAIN-CONTAINING PROTEIN 4"/>
    <property type="match status" value="1"/>
</dbReference>
<dbReference type="Proteomes" id="UP001314263">
    <property type="component" value="Unassembled WGS sequence"/>
</dbReference>
<dbReference type="CDD" id="cd23767">
    <property type="entry name" value="IQCD"/>
    <property type="match status" value="1"/>
</dbReference>
<dbReference type="PANTHER" id="PTHR46063">
    <property type="entry name" value="KELCH DOMAIN-CONTAINING PROTEIN"/>
    <property type="match status" value="1"/>
</dbReference>
<evidence type="ECO:0000256" key="1">
    <source>
        <dbReference type="SAM" id="MobiDB-lite"/>
    </source>
</evidence>
<proteinExistence type="predicted"/>
<dbReference type="Pfam" id="PF24681">
    <property type="entry name" value="Kelch_KLHDC2_KLHL20_DRC7"/>
    <property type="match status" value="1"/>
</dbReference>
<dbReference type="AlphaFoldDB" id="A0AAV1HX19"/>
<evidence type="ECO:0000313" key="3">
    <source>
        <dbReference type="Proteomes" id="UP001314263"/>
    </source>
</evidence>
<organism evidence="2 3">
    <name type="scientific">Coccomyxa viridis</name>
    <dbReference type="NCBI Taxonomy" id="1274662"/>
    <lineage>
        <taxon>Eukaryota</taxon>
        <taxon>Viridiplantae</taxon>
        <taxon>Chlorophyta</taxon>
        <taxon>core chlorophytes</taxon>
        <taxon>Trebouxiophyceae</taxon>
        <taxon>Trebouxiophyceae incertae sedis</taxon>
        <taxon>Coccomyxaceae</taxon>
        <taxon>Coccomyxa</taxon>
    </lineage>
</organism>
<feature type="region of interest" description="Disordered" evidence="1">
    <location>
        <begin position="360"/>
        <end position="383"/>
    </location>
</feature>
<dbReference type="InterPro" id="IPR052588">
    <property type="entry name" value="Kelch_domain_protein"/>
</dbReference>
<dbReference type="Gene3D" id="2.120.10.80">
    <property type="entry name" value="Kelch-type beta propeller"/>
    <property type="match status" value="1"/>
</dbReference>
<evidence type="ECO:0008006" key="4">
    <source>
        <dbReference type="Google" id="ProtNLM"/>
    </source>
</evidence>
<feature type="compositionally biased region" description="Basic and acidic residues" evidence="1">
    <location>
        <begin position="22"/>
        <end position="39"/>
    </location>
</feature>
<reference evidence="2 3" key="1">
    <citation type="submission" date="2023-10" db="EMBL/GenBank/DDBJ databases">
        <authorList>
            <person name="Maclean D."/>
            <person name="Macfadyen A."/>
        </authorList>
    </citation>
    <scope>NUCLEOTIDE SEQUENCE [LARGE SCALE GENOMIC DNA]</scope>
</reference>
<feature type="region of interest" description="Disordered" evidence="1">
    <location>
        <begin position="517"/>
        <end position="546"/>
    </location>
</feature>
<dbReference type="PROSITE" id="PS50096">
    <property type="entry name" value="IQ"/>
    <property type="match status" value="1"/>
</dbReference>
<protein>
    <recommendedName>
        <fullName evidence="4">Kelch repeat-containing protein</fullName>
    </recommendedName>
</protein>
<dbReference type="EMBL" id="CAUYUE010000003">
    <property type="protein sequence ID" value="CAK0756966.1"/>
    <property type="molecule type" value="Genomic_DNA"/>
</dbReference>